<feature type="transmembrane region" description="Helical" evidence="2">
    <location>
        <begin position="138"/>
        <end position="156"/>
    </location>
</feature>
<name>W7A0B7_9APIC</name>
<feature type="domain" description="Phosphatidic acid phosphatase type 2/haloperoxidase" evidence="3">
    <location>
        <begin position="192"/>
        <end position="302"/>
    </location>
</feature>
<feature type="transmembrane region" description="Helical" evidence="2">
    <location>
        <begin position="162"/>
        <end position="185"/>
    </location>
</feature>
<dbReference type="InterPro" id="IPR000326">
    <property type="entry name" value="PAP2/HPO"/>
</dbReference>
<dbReference type="InterPro" id="IPR036938">
    <property type="entry name" value="PAP2/HPO_sf"/>
</dbReference>
<dbReference type="VEuPathDB" id="PlasmoDB:C922_02913"/>
<keyword evidence="5" id="KW-1185">Reference proteome</keyword>
<keyword evidence="2" id="KW-1133">Transmembrane helix</keyword>
<protein>
    <recommendedName>
        <fullName evidence="3">Phosphatidic acid phosphatase type 2/haloperoxidase domain-containing protein</fullName>
    </recommendedName>
</protein>
<gene>
    <name evidence="4" type="ORF">C922_02913</name>
</gene>
<evidence type="ECO:0000259" key="3">
    <source>
        <dbReference type="SMART" id="SM00014"/>
    </source>
</evidence>
<reference evidence="4 5" key="1">
    <citation type="submission" date="2013-02" db="EMBL/GenBank/DDBJ databases">
        <title>The Genome Sequence of Plasmodium inui San Antonio 1.</title>
        <authorList>
            <consortium name="The Broad Institute Genome Sequencing Platform"/>
            <consortium name="The Broad Institute Genome Sequencing Center for Infectious Disease"/>
            <person name="Neafsey D."/>
            <person name="Cheeseman I."/>
            <person name="Volkman S."/>
            <person name="Adams J."/>
            <person name="Walker B."/>
            <person name="Young S.K."/>
            <person name="Zeng Q."/>
            <person name="Gargeya S."/>
            <person name="Fitzgerald M."/>
            <person name="Haas B."/>
            <person name="Abouelleil A."/>
            <person name="Alvarado L."/>
            <person name="Arachchi H.M."/>
            <person name="Berlin A.M."/>
            <person name="Chapman S.B."/>
            <person name="Dewar J."/>
            <person name="Goldberg J."/>
            <person name="Griggs A."/>
            <person name="Gujja S."/>
            <person name="Hansen M."/>
            <person name="Howarth C."/>
            <person name="Imamovic A."/>
            <person name="Larimer J."/>
            <person name="McCowan C."/>
            <person name="Murphy C."/>
            <person name="Neiman D."/>
            <person name="Pearson M."/>
            <person name="Priest M."/>
            <person name="Roberts A."/>
            <person name="Saif S."/>
            <person name="Shea T."/>
            <person name="Sisk P."/>
            <person name="Sykes S."/>
            <person name="Wortman J."/>
            <person name="Nusbaum C."/>
            <person name="Birren B."/>
        </authorList>
    </citation>
    <scope>NUCLEOTIDE SEQUENCE [LARGE SCALE GENOMIC DNA]</scope>
    <source>
        <strain evidence="4 5">San Antonio 1</strain>
    </source>
</reference>
<keyword evidence="2" id="KW-0472">Membrane</keyword>
<dbReference type="PANTHER" id="PTHR14969">
    <property type="entry name" value="SPHINGOSINE-1-PHOSPHATE PHOSPHOHYDROLASE"/>
    <property type="match status" value="1"/>
</dbReference>
<dbReference type="Proteomes" id="UP000030640">
    <property type="component" value="Unassembled WGS sequence"/>
</dbReference>
<dbReference type="SMART" id="SM00014">
    <property type="entry name" value="acidPPc"/>
    <property type="match status" value="1"/>
</dbReference>
<dbReference type="EMBL" id="KI965470">
    <property type="protein sequence ID" value="EUD66592.1"/>
    <property type="molecule type" value="Genomic_DNA"/>
</dbReference>
<dbReference type="RefSeq" id="XP_008816733.1">
    <property type="nucleotide sequence ID" value="XM_008818511.1"/>
</dbReference>
<sequence>MITVYVPALLTFGQLITTARCITVINYFSFWDLSGGSSLSDQNGTKKNSKKGQEKENGSKNLEEYLDKVKMNLRSKKMNYLKPIFTNPETEIHYYLRSDGNYDELYAKYPICEAKYKIADKVKALSIFHKMMNKTKKLALVKTCIMEMYGVLWVTIRNTNDIISVVATVYGYVPYILAFLMFLGLLLTFNKILLYLAFIIPIQFTLNDLVLKKLLKMNRPIHSALQSYGMPSGHSSFSFTLLTFILLHLRESKKDKWTTMSYILSIIVLLPIPWSRVYIEDHTLYQAFFGCILGVFIGVVSYMIKKQCLRQKDNIK</sequence>
<evidence type="ECO:0000256" key="2">
    <source>
        <dbReference type="SAM" id="Phobius"/>
    </source>
</evidence>
<feature type="transmembrane region" description="Helical" evidence="2">
    <location>
        <begin position="231"/>
        <end position="249"/>
    </location>
</feature>
<dbReference type="SUPFAM" id="SSF48317">
    <property type="entry name" value="Acid phosphatase/Vanadium-dependent haloperoxidase"/>
    <property type="match status" value="1"/>
</dbReference>
<dbReference type="PANTHER" id="PTHR14969:SF13">
    <property type="entry name" value="AT30094P"/>
    <property type="match status" value="1"/>
</dbReference>
<evidence type="ECO:0000313" key="4">
    <source>
        <dbReference type="EMBL" id="EUD66592.1"/>
    </source>
</evidence>
<dbReference type="Gene3D" id="1.20.144.10">
    <property type="entry name" value="Phosphatidic acid phosphatase type 2/haloperoxidase"/>
    <property type="match status" value="1"/>
</dbReference>
<feature type="transmembrane region" description="Helical" evidence="2">
    <location>
        <begin position="192"/>
        <end position="211"/>
    </location>
</feature>
<proteinExistence type="predicted"/>
<keyword evidence="2" id="KW-0812">Transmembrane</keyword>
<evidence type="ECO:0000313" key="5">
    <source>
        <dbReference type="Proteomes" id="UP000030640"/>
    </source>
</evidence>
<dbReference type="GO" id="GO:0042392">
    <property type="term" value="F:sphingosine-1-phosphate phosphatase activity"/>
    <property type="evidence" value="ECO:0007669"/>
    <property type="project" value="TreeGrafter"/>
</dbReference>
<dbReference type="OrthoDB" id="302705at2759"/>
<feature type="region of interest" description="Disordered" evidence="1">
    <location>
        <begin position="39"/>
        <end position="58"/>
    </location>
</feature>
<dbReference type="Pfam" id="PF01569">
    <property type="entry name" value="PAP2"/>
    <property type="match status" value="1"/>
</dbReference>
<organism evidence="4 5">
    <name type="scientific">Plasmodium inui San Antonio 1</name>
    <dbReference type="NCBI Taxonomy" id="1237626"/>
    <lineage>
        <taxon>Eukaryota</taxon>
        <taxon>Sar</taxon>
        <taxon>Alveolata</taxon>
        <taxon>Apicomplexa</taxon>
        <taxon>Aconoidasida</taxon>
        <taxon>Haemosporida</taxon>
        <taxon>Plasmodiidae</taxon>
        <taxon>Plasmodium</taxon>
        <taxon>Plasmodium (Plasmodium)</taxon>
    </lineage>
</organism>
<feature type="transmembrane region" description="Helical" evidence="2">
    <location>
        <begin position="285"/>
        <end position="304"/>
    </location>
</feature>
<dbReference type="GeneID" id="20038187"/>
<accession>W7A0B7</accession>
<evidence type="ECO:0000256" key="1">
    <source>
        <dbReference type="SAM" id="MobiDB-lite"/>
    </source>
</evidence>
<feature type="transmembrane region" description="Helical" evidence="2">
    <location>
        <begin position="261"/>
        <end position="279"/>
    </location>
</feature>
<dbReference type="AlphaFoldDB" id="W7A0B7"/>